<evidence type="ECO:0000313" key="1">
    <source>
        <dbReference type="EMBL" id="QQP61386.1"/>
    </source>
</evidence>
<name>A0A7T8KSQ4_ENTFC</name>
<dbReference type="RefSeq" id="WP_002349296.1">
    <property type="nucleotide sequence ID" value="NZ_JAWPCH010000012.1"/>
</dbReference>
<protein>
    <submittedName>
        <fullName evidence="1">Uncharacterized protein</fullName>
    </submittedName>
</protein>
<dbReference type="EMBL" id="MT022086">
    <property type="protein sequence ID" value="QQP61386.1"/>
    <property type="molecule type" value="Genomic_DNA"/>
</dbReference>
<keyword evidence="1" id="KW-0614">Plasmid</keyword>
<geneLocation type="plasmid" evidence="1">
    <name>pN7435-R3645</name>
</geneLocation>
<organism evidence="1">
    <name type="scientific">Enterococcus faecium</name>
    <name type="common">Streptococcus faecium</name>
    <dbReference type="NCBI Taxonomy" id="1352"/>
    <lineage>
        <taxon>Bacteria</taxon>
        <taxon>Bacillati</taxon>
        <taxon>Bacillota</taxon>
        <taxon>Bacilli</taxon>
        <taxon>Lactobacillales</taxon>
        <taxon>Enterococcaceae</taxon>
        <taxon>Enterococcus</taxon>
    </lineage>
</organism>
<sequence length="45" mass="5505">MELSRNKKIESLIWQRVEKYAKLWSPRDNPETDDRYILLVVKQSK</sequence>
<proteinExistence type="predicted"/>
<dbReference type="AlphaFoldDB" id="A0A7T8KSQ4"/>
<reference evidence="1" key="1">
    <citation type="submission" date="2020-02" db="EMBL/GenBank/DDBJ databases">
        <title>A new conjugative MDR plasmid carrying the lsa(E) gene in Enterococcus faecium with potential transmission to Staphylococcus aureus.</title>
        <authorList>
            <person name="Yan X."/>
            <person name="Wang J."/>
            <person name="You Y."/>
            <person name="Tao X."/>
            <person name="Meng F."/>
            <person name="Zhang J."/>
        </authorList>
    </citation>
    <scope>NUCLEOTIDE SEQUENCE</scope>
    <source>
        <strain evidence="1">N7435</strain>
        <plasmid evidence="1">pN7435-R3645</plasmid>
    </source>
</reference>
<accession>A0A7T8KSQ4</accession>